<sequence length="135" mass="14531">MVYAFPYHLNKRAAKFVKCDSHTPAISNVTLSPDSPKAGSNLEVKGSATTNDAIVNGDTFNFVILDLHPENPSPVFVGPTVDICTKTKCPTNTFIFDKTYDLSRVASLPSGYLIAITIEPSDRDPTKIKACAVGP</sequence>
<dbReference type="AlphaFoldDB" id="A0A9N9EIY5"/>
<keyword evidence="2" id="KW-1185">Reference proteome</keyword>
<dbReference type="InterPro" id="IPR014756">
    <property type="entry name" value="Ig_E-set"/>
</dbReference>
<evidence type="ECO:0000313" key="2">
    <source>
        <dbReference type="Proteomes" id="UP000789759"/>
    </source>
</evidence>
<organism evidence="1 2">
    <name type="scientific">Cetraspora pellucida</name>
    <dbReference type="NCBI Taxonomy" id="1433469"/>
    <lineage>
        <taxon>Eukaryota</taxon>
        <taxon>Fungi</taxon>
        <taxon>Fungi incertae sedis</taxon>
        <taxon>Mucoromycota</taxon>
        <taxon>Glomeromycotina</taxon>
        <taxon>Glomeromycetes</taxon>
        <taxon>Diversisporales</taxon>
        <taxon>Gigasporaceae</taxon>
        <taxon>Cetraspora</taxon>
    </lineage>
</organism>
<name>A0A9N9EIY5_9GLOM</name>
<dbReference type="Proteomes" id="UP000789759">
    <property type="component" value="Unassembled WGS sequence"/>
</dbReference>
<reference evidence="1" key="1">
    <citation type="submission" date="2021-06" db="EMBL/GenBank/DDBJ databases">
        <authorList>
            <person name="Kallberg Y."/>
            <person name="Tangrot J."/>
            <person name="Rosling A."/>
        </authorList>
    </citation>
    <scope>NUCLEOTIDE SEQUENCE</scope>
    <source>
        <strain evidence="1">FL966</strain>
    </source>
</reference>
<dbReference type="EMBL" id="CAJVQA010008905">
    <property type="protein sequence ID" value="CAG8678822.1"/>
    <property type="molecule type" value="Genomic_DNA"/>
</dbReference>
<accession>A0A9N9EIY5</accession>
<gene>
    <name evidence="1" type="ORF">CPELLU_LOCUS10668</name>
</gene>
<comment type="caution">
    <text evidence="1">The sequence shown here is derived from an EMBL/GenBank/DDBJ whole genome shotgun (WGS) entry which is preliminary data.</text>
</comment>
<evidence type="ECO:0000313" key="1">
    <source>
        <dbReference type="EMBL" id="CAG8678822.1"/>
    </source>
</evidence>
<dbReference type="SUPFAM" id="SSF81296">
    <property type="entry name" value="E set domains"/>
    <property type="match status" value="1"/>
</dbReference>
<protein>
    <submittedName>
        <fullName evidence="1">6344_t:CDS:1</fullName>
    </submittedName>
</protein>
<dbReference type="OrthoDB" id="6409159at2759"/>
<proteinExistence type="predicted"/>